<accession>A0A9P0LFK4</accession>
<evidence type="ECO:0000313" key="1">
    <source>
        <dbReference type="EMBL" id="CAH1992151.1"/>
    </source>
</evidence>
<protein>
    <submittedName>
        <fullName evidence="1">Uncharacterized protein</fullName>
    </submittedName>
</protein>
<name>A0A9P0LFK4_ACAOB</name>
<sequence>MYSRDWQQLIRSTGATVFEMQLLYTYIYDFKNFEALYSGTGSPLIQKKQTEDKESFLVSSAVWFEVPKQDPGILYKKTHILQEYFKMVNMNRFSRKPIELPLFAASNPKRI</sequence>
<comment type="caution">
    <text evidence="1">The sequence shown here is derived from an EMBL/GenBank/DDBJ whole genome shotgun (WGS) entry which is preliminary data.</text>
</comment>
<gene>
    <name evidence="1" type="ORF">ACAOBT_LOCUS20703</name>
</gene>
<organism evidence="1 2">
    <name type="scientific">Acanthoscelides obtectus</name>
    <name type="common">Bean weevil</name>
    <name type="synonym">Bruchus obtectus</name>
    <dbReference type="NCBI Taxonomy" id="200917"/>
    <lineage>
        <taxon>Eukaryota</taxon>
        <taxon>Metazoa</taxon>
        <taxon>Ecdysozoa</taxon>
        <taxon>Arthropoda</taxon>
        <taxon>Hexapoda</taxon>
        <taxon>Insecta</taxon>
        <taxon>Pterygota</taxon>
        <taxon>Neoptera</taxon>
        <taxon>Endopterygota</taxon>
        <taxon>Coleoptera</taxon>
        <taxon>Polyphaga</taxon>
        <taxon>Cucujiformia</taxon>
        <taxon>Chrysomeloidea</taxon>
        <taxon>Chrysomelidae</taxon>
        <taxon>Bruchinae</taxon>
        <taxon>Bruchini</taxon>
        <taxon>Acanthoscelides</taxon>
    </lineage>
</organism>
<keyword evidence="2" id="KW-1185">Reference proteome</keyword>
<proteinExistence type="predicted"/>
<reference evidence="1" key="1">
    <citation type="submission" date="2022-03" db="EMBL/GenBank/DDBJ databases">
        <authorList>
            <person name="Sayadi A."/>
        </authorList>
    </citation>
    <scope>NUCLEOTIDE SEQUENCE</scope>
</reference>
<dbReference type="Proteomes" id="UP001152888">
    <property type="component" value="Unassembled WGS sequence"/>
</dbReference>
<dbReference type="EMBL" id="CAKOFQ010007136">
    <property type="protein sequence ID" value="CAH1992151.1"/>
    <property type="molecule type" value="Genomic_DNA"/>
</dbReference>
<dbReference type="AlphaFoldDB" id="A0A9P0LFK4"/>
<evidence type="ECO:0000313" key="2">
    <source>
        <dbReference type="Proteomes" id="UP001152888"/>
    </source>
</evidence>